<dbReference type="GO" id="GO:0042840">
    <property type="term" value="P:D-glucuronate catabolic process"/>
    <property type="evidence" value="ECO:0007669"/>
    <property type="project" value="TreeGrafter"/>
</dbReference>
<evidence type="ECO:0000256" key="2">
    <source>
        <dbReference type="ARBA" id="ARBA00004892"/>
    </source>
</evidence>
<reference evidence="7" key="1">
    <citation type="journal article" date="2021" name="PeerJ">
        <title>Extensive microbial diversity within the chicken gut microbiome revealed by metagenomics and culture.</title>
        <authorList>
            <person name="Gilroy R."/>
            <person name="Ravi A."/>
            <person name="Getino M."/>
            <person name="Pursley I."/>
            <person name="Horton D.L."/>
            <person name="Alikhan N.F."/>
            <person name="Baker D."/>
            <person name="Gharbi K."/>
            <person name="Hall N."/>
            <person name="Watson M."/>
            <person name="Adriaenssens E.M."/>
            <person name="Foster-Nyarko E."/>
            <person name="Jarju S."/>
            <person name="Secka A."/>
            <person name="Antonio M."/>
            <person name="Oren A."/>
            <person name="Chaudhuri R.R."/>
            <person name="La Ragione R."/>
            <person name="Hildebrand F."/>
            <person name="Pallen M.J."/>
        </authorList>
    </citation>
    <scope>NUCLEOTIDE SEQUENCE</scope>
    <source>
        <strain evidence="7">ChiHejej3B27-3195</strain>
    </source>
</reference>
<evidence type="ECO:0000256" key="6">
    <source>
        <dbReference type="ARBA" id="ARBA00023235"/>
    </source>
</evidence>
<name>A0A9D1URM8_9MICC</name>
<dbReference type="PANTHER" id="PTHR30068:SF4">
    <property type="entry name" value="URONATE ISOMERASE"/>
    <property type="match status" value="1"/>
</dbReference>
<dbReference type="Gene3D" id="3.20.20.140">
    <property type="entry name" value="Metal-dependent hydrolases"/>
    <property type="match status" value="1"/>
</dbReference>
<dbReference type="EMBL" id="DXGD01000150">
    <property type="protein sequence ID" value="HIW99324.1"/>
    <property type="molecule type" value="Genomic_DNA"/>
</dbReference>
<dbReference type="NCBIfam" id="NF002794">
    <property type="entry name" value="PRK02925.1"/>
    <property type="match status" value="1"/>
</dbReference>
<dbReference type="SUPFAM" id="SSF51556">
    <property type="entry name" value="Metallo-dependent hydrolases"/>
    <property type="match status" value="1"/>
</dbReference>
<dbReference type="GO" id="GO:0008880">
    <property type="term" value="F:glucuronate isomerase activity"/>
    <property type="evidence" value="ECO:0007669"/>
    <property type="project" value="UniProtKB-EC"/>
</dbReference>
<dbReference type="PANTHER" id="PTHR30068">
    <property type="entry name" value="URONATE ISOMERASE"/>
    <property type="match status" value="1"/>
</dbReference>
<proteinExistence type="inferred from homology"/>
<comment type="pathway">
    <text evidence="2">Carbohydrate metabolism; pentose and glucuronate interconversion.</text>
</comment>
<dbReference type="InterPro" id="IPR003766">
    <property type="entry name" value="Uronate_isomerase"/>
</dbReference>
<evidence type="ECO:0000256" key="1">
    <source>
        <dbReference type="ARBA" id="ARBA00001165"/>
    </source>
</evidence>
<protein>
    <recommendedName>
        <fullName evidence="5">Uronate isomerase</fullName>
        <ecNumber evidence="4">5.3.1.12</ecNumber>
    </recommendedName>
</protein>
<evidence type="ECO:0000256" key="4">
    <source>
        <dbReference type="ARBA" id="ARBA00012546"/>
    </source>
</evidence>
<comment type="caution">
    <text evidence="7">The sequence shown here is derived from an EMBL/GenBank/DDBJ whole genome shotgun (WGS) entry which is preliminary data.</text>
</comment>
<organism evidence="7 8">
    <name type="scientific">Candidatus Nesterenkonia stercoripullorum</name>
    <dbReference type="NCBI Taxonomy" id="2838701"/>
    <lineage>
        <taxon>Bacteria</taxon>
        <taxon>Bacillati</taxon>
        <taxon>Actinomycetota</taxon>
        <taxon>Actinomycetes</taxon>
        <taxon>Micrococcales</taxon>
        <taxon>Micrococcaceae</taxon>
        <taxon>Nesterenkonia</taxon>
    </lineage>
</organism>
<dbReference type="AlphaFoldDB" id="A0A9D1URM8"/>
<evidence type="ECO:0000256" key="3">
    <source>
        <dbReference type="ARBA" id="ARBA00008397"/>
    </source>
</evidence>
<accession>A0A9D1URM8</accession>
<keyword evidence="6 7" id="KW-0413">Isomerase</keyword>
<dbReference type="GO" id="GO:0019698">
    <property type="term" value="P:D-galacturonate catabolic process"/>
    <property type="evidence" value="ECO:0007669"/>
    <property type="project" value="TreeGrafter"/>
</dbReference>
<dbReference type="Proteomes" id="UP000824151">
    <property type="component" value="Unassembled WGS sequence"/>
</dbReference>
<evidence type="ECO:0000256" key="5">
    <source>
        <dbReference type="ARBA" id="ARBA00020555"/>
    </source>
</evidence>
<dbReference type="Pfam" id="PF02614">
    <property type="entry name" value="UxaC"/>
    <property type="match status" value="1"/>
</dbReference>
<comment type="catalytic activity">
    <reaction evidence="1">
        <text>D-glucuronate = D-fructuronate</text>
        <dbReference type="Rhea" id="RHEA:13049"/>
        <dbReference type="ChEBI" id="CHEBI:58720"/>
        <dbReference type="ChEBI" id="CHEBI:59863"/>
        <dbReference type="EC" id="5.3.1.12"/>
    </reaction>
</comment>
<evidence type="ECO:0000313" key="7">
    <source>
        <dbReference type="EMBL" id="HIW99324.1"/>
    </source>
</evidence>
<sequence>QEFSQLFGIDPESISAATADQVYDEVSAVLATEEFRPRRLFDSFGIDVLATTDDPLDDLEAHRRLAADPSFTGRVVPTFRPDAYLSVGKDFADRTDRLLDSAGDGLTGYTGYLRALANRRQYFIDNGAVSADHGAHTPRTLKLDPAEAESLFDAARRGEATADQARAFEAHMLYQMARMSVDDGLVMTLHPGVHRNTHPATAQTYGPDTGHDIPFAVDYSTGLRPVLEDFGTAEGFHLIPFTIDETVYSREIAPIAGFYPSVFIGAPWWFLDAPDAMLRFRAAVTETAGFTRNSGFIDDTRAFCSIPARHDTSRRIEASFLARLVAEHRLSEERAAQIIVELVDHAPRKAFKL</sequence>
<dbReference type="EC" id="5.3.1.12" evidence="4"/>
<gene>
    <name evidence="7" type="primary">uxaC</name>
    <name evidence="7" type="ORF">H9871_04195</name>
</gene>
<dbReference type="InterPro" id="IPR032466">
    <property type="entry name" value="Metal_Hydrolase"/>
</dbReference>
<reference evidence="7" key="2">
    <citation type="submission" date="2021-04" db="EMBL/GenBank/DDBJ databases">
        <authorList>
            <person name="Gilroy R."/>
        </authorList>
    </citation>
    <scope>NUCLEOTIDE SEQUENCE</scope>
    <source>
        <strain evidence="7">ChiHejej3B27-3195</strain>
    </source>
</reference>
<evidence type="ECO:0000313" key="8">
    <source>
        <dbReference type="Proteomes" id="UP000824151"/>
    </source>
</evidence>
<comment type="similarity">
    <text evidence="3">Belongs to the metallo-dependent hydrolases superfamily. Uronate isomerase family.</text>
</comment>
<feature type="non-terminal residue" evidence="7">
    <location>
        <position position="1"/>
    </location>
</feature>